<evidence type="ECO:0000259" key="5">
    <source>
        <dbReference type="Pfam" id="PF01555"/>
    </source>
</evidence>
<evidence type="ECO:0000256" key="3">
    <source>
        <dbReference type="ARBA" id="ARBA00022679"/>
    </source>
</evidence>
<dbReference type="InterPro" id="IPR002295">
    <property type="entry name" value="N4/N6-MTase_EcoPI_Mod-like"/>
</dbReference>
<proteinExistence type="inferred from homology"/>
<organism evidence="6">
    <name type="scientific">Caldilineaceae bacterium SB0675_bin_29</name>
    <dbReference type="NCBI Taxonomy" id="2605266"/>
    <lineage>
        <taxon>Bacteria</taxon>
        <taxon>Bacillati</taxon>
        <taxon>Chloroflexota</taxon>
        <taxon>Caldilineae</taxon>
        <taxon>Caldilineales</taxon>
        <taxon>Caldilineaceae</taxon>
    </lineage>
</organism>
<dbReference type="InterPro" id="IPR029063">
    <property type="entry name" value="SAM-dependent_MTases_sf"/>
</dbReference>
<dbReference type="Gene3D" id="3.40.50.150">
    <property type="entry name" value="Vaccinia Virus protein VP39"/>
    <property type="match status" value="1"/>
</dbReference>
<feature type="domain" description="DNA methylase N-4/N-6" evidence="5">
    <location>
        <begin position="59"/>
        <end position="174"/>
    </location>
</feature>
<keyword evidence="2 6" id="KW-0489">Methyltransferase</keyword>
<dbReference type="GO" id="GO:0003677">
    <property type="term" value="F:DNA binding"/>
    <property type="evidence" value="ECO:0007669"/>
    <property type="project" value="InterPro"/>
</dbReference>
<dbReference type="Pfam" id="PF01555">
    <property type="entry name" value="N6_N4_Mtase"/>
    <property type="match status" value="1"/>
</dbReference>
<reference evidence="6" key="1">
    <citation type="submission" date="2019-09" db="EMBL/GenBank/DDBJ databases">
        <title>Characterisation of the sponge microbiome using genome-centric metagenomics.</title>
        <authorList>
            <person name="Engelberts J.P."/>
            <person name="Robbins S.J."/>
            <person name="De Goeij J.M."/>
            <person name="Aranda M."/>
            <person name="Bell S.C."/>
            <person name="Webster N.S."/>
        </authorList>
    </citation>
    <scope>NUCLEOTIDE SEQUENCE</scope>
    <source>
        <strain evidence="6">SB0675_bin_29</strain>
    </source>
</reference>
<keyword evidence="3 6" id="KW-0808">Transferase</keyword>
<dbReference type="GO" id="GO:0032259">
    <property type="term" value="P:methylation"/>
    <property type="evidence" value="ECO:0007669"/>
    <property type="project" value="UniProtKB-KW"/>
</dbReference>
<dbReference type="PRINTS" id="PR00506">
    <property type="entry name" value="D21N6MTFRASE"/>
</dbReference>
<sequence length="192" mass="22255">MNARAPRNRTITLSDTDRERYGSRLLSLEGPALLDAILNRTIHQNTLTALDYLPSQFADLIFVDPPYNISKQFNGRNFNARSLDAYEEWLAGWLPKLPRLLKPNGSLYLCGDWRSSSAIHRLAQRYFVVRNRITWEREKGRGARANWKNTSEDIWFCTLSDDYVFNVDAVKLTRQVRAPYTDENGTPKDWQG</sequence>
<gene>
    <name evidence="6" type="ORF">F4148_02960</name>
</gene>
<comment type="similarity">
    <text evidence="1">Belongs to the N(4)/N(6)-methyltransferase family.</text>
</comment>
<dbReference type="SUPFAM" id="SSF53335">
    <property type="entry name" value="S-adenosyl-L-methionine-dependent methyltransferases"/>
    <property type="match status" value="1"/>
</dbReference>
<evidence type="ECO:0000256" key="1">
    <source>
        <dbReference type="ARBA" id="ARBA00006594"/>
    </source>
</evidence>
<keyword evidence="4" id="KW-0949">S-adenosyl-L-methionine</keyword>
<dbReference type="EMBL" id="VYDA01000107">
    <property type="protein sequence ID" value="MYH60752.1"/>
    <property type="molecule type" value="Genomic_DNA"/>
</dbReference>
<evidence type="ECO:0000256" key="4">
    <source>
        <dbReference type="ARBA" id="ARBA00022691"/>
    </source>
</evidence>
<evidence type="ECO:0000256" key="2">
    <source>
        <dbReference type="ARBA" id="ARBA00022603"/>
    </source>
</evidence>
<protein>
    <submittedName>
        <fullName evidence="6">Site-specific DNA-methyltransferase</fullName>
    </submittedName>
</protein>
<dbReference type="PROSITE" id="PS00092">
    <property type="entry name" value="N6_MTASE"/>
    <property type="match status" value="1"/>
</dbReference>
<dbReference type="InterPro" id="IPR002052">
    <property type="entry name" value="DNA_methylase_N6_adenine_CS"/>
</dbReference>
<dbReference type="GO" id="GO:0008170">
    <property type="term" value="F:N-methyltransferase activity"/>
    <property type="evidence" value="ECO:0007669"/>
    <property type="project" value="InterPro"/>
</dbReference>
<dbReference type="InterPro" id="IPR002941">
    <property type="entry name" value="DNA_methylase_N4/N6"/>
</dbReference>
<dbReference type="AlphaFoldDB" id="A0A6B1FSZ8"/>
<feature type="non-terminal residue" evidence="6">
    <location>
        <position position="192"/>
    </location>
</feature>
<name>A0A6B1FSZ8_9CHLR</name>
<comment type="caution">
    <text evidence="6">The sequence shown here is derived from an EMBL/GenBank/DDBJ whole genome shotgun (WGS) entry which is preliminary data.</text>
</comment>
<accession>A0A6B1FSZ8</accession>
<evidence type="ECO:0000313" key="6">
    <source>
        <dbReference type="EMBL" id="MYH60752.1"/>
    </source>
</evidence>